<proteinExistence type="predicted"/>
<feature type="chain" id="PRO_5001745060" description="DUF4783 domain-containing protein" evidence="1">
    <location>
        <begin position="22"/>
        <end position="130"/>
    </location>
</feature>
<evidence type="ECO:0000313" key="2">
    <source>
        <dbReference type="EMBL" id="KDS50385.1"/>
    </source>
</evidence>
<dbReference type="Gene3D" id="3.10.450.50">
    <property type="match status" value="1"/>
</dbReference>
<dbReference type="EMBL" id="JNHN01000174">
    <property type="protein sequence ID" value="KDS50385.1"/>
    <property type="molecule type" value="Genomic_DNA"/>
</dbReference>
<evidence type="ECO:0008006" key="4">
    <source>
        <dbReference type="Google" id="ProtNLM"/>
    </source>
</evidence>
<dbReference type="RefSeq" id="WP_009038259.1">
    <property type="nucleotide sequence ID" value="NZ_JNHN01000174.1"/>
</dbReference>
<evidence type="ECO:0000313" key="3">
    <source>
        <dbReference type="Proteomes" id="UP000028013"/>
    </source>
</evidence>
<reference evidence="2 3" key="1">
    <citation type="submission" date="2014-04" db="EMBL/GenBank/DDBJ databases">
        <authorList>
            <person name="Sears C."/>
            <person name="Carroll K."/>
            <person name="Sack B.R."/>
            <person name="Qadri F."/>
            <person name="Myers L.L."/>
            <person name="Chung G.-T."/>
            <person name="Escheverria P."/>
            <person name="Fraser C.M."/>
            <person name="Sadzewicz L."/>
            <person name="Shefchek K.A."/>
            <person name="Tallon L."/>
            <person name="Das S.P."/>
            <person name="Daugherty S."/>
            <person name="Mongodin E.F."/>
        </authorList>
    </citation>
    <scope>NUCLEOTIDE SEQUENCE [LARGE SCALE GENOMIC DNA]</scope>
    <source>
        <strain evidence="2 3">3978 T3 ii</strain>
    </source>
</reference>
<name>A0A078RYF2_BACUN</name>
<dbReference type="InterPro" id="IPR031977">
    <property type="entry name" value="DUF4783"/>
</dbReference>
<keyword evidence="1" id="KW-0732">Signal</keyword>
<accession>A0A078RYF2</accession>
<protein>
    <recommendedName>
        <fullName evidence="4">DUF4783 domain-containing protein</fullName>
    </recommendedName>
</protein>
<feature type="signal peptide" evidence="1">
    <location>
        <begin position="1"/>
        <end position="21"/>
    </location>
</feature>
<sequence length="130" mass="14666">MKKRVIFLLTGLFIWTSVLLAQNVPEGVIGAFKEGNSQELNKYLGDKVDLIIQNKSTHADKRTAEGTMAAFFSNHKVGSFNVNHQGKRDESGFVIGTLMTANGNFRVNCFFRKVQSKYVIHQIRIDKTDE</sequence>
<dbReference type="AlphaFoldDB" id="A0A078RYF2"/>
<comment type="caution">
    <text evidence="2">The sequence shown here is derived from an EMBL/GenBank/DDBJ whole genome shotgun (WGS) entry which is preliminary data.</text>
</comment>
<gene>
    <name evidence="2" type="ORF">M094_1310</name>
</gene>
<organism evidence="2 3">
    <name type="scientific">Bacteroides uniformis str. 3978 T3 ii</name>
    <dbReference type="NCBI Taxonomy" id="1339349"/>
    <lineage>
        <taxon>Bacteria</taxon>
        <taxon>Pseudomonadati</taxon>
        <taxon>Bacteroidota</taxon>
        <taxon>Bacteroidia</taxon>
        <taxon>Bacteroidales</taxon>
        <taxon>Bacteroidaceae</taxon>
        <taxon>Bacteroides</taxon>
    </lineage>
</organism>
<dbReference type="Pfam" id="PF16022">
    <property type="entry name" value="DUF4783"/>
    <property type="match status" value="1"/>
</dbReference>
<dbReference type="PATRIC" id="fig|1339349.3.peg.2484"/>
<evidence type="ECO:0000256" key="1">
    <source>
        <dbReference type="SAM" id="SignalP"/>
    </source>
</evidence>
<dbReference type="Proteomes" id="UP000028013">
    <property type="component" value="Unassembled WGS sequence"/>
</dbReference>